<dbReference type="Pfam" id="PF00248">
    <property type="entry name" value="Aldo_ket_red"/>
    <property type="match status" value="1"/>
</dbReference>
<dbReference type="EMBL" id="BSYA01000007">
    <property type="protein sequence ID" value="GMG23834.1"/>
    <property type="molecule type" value="Genomic_DNA"/>
</dbReference>
<dbReference type="Proteomes" id="UP001165205">
    <property type="component" value="Unassembled WGS sequence"/>
</dbReference>
<dbReference type="PANTHER" id="PTHR43827:SF3">
    <property type="entry name" value="NADP-DEPENDENT OXIDOREDUCTASE DOMAIN-CONTAINING PROTEIN"/>
    <property type="match status" value="1"/>
</dbReference>
<feature type="compositionally biased region" description="Polar residues" evidence="8">
    <location>
        <begin position="10"/>
        <end position="20"/>
    </location>
</feature>
<protein>
    <recommendedName>
        <fullName evidence="2">D-xylose reductase [NAD(P)H]</fullName>
        <ecNumber evidence="2">1.1.1.307</ecNumber>
    </recommendedName>
</protein>
<dbReference type="InterPro" id="IPR018170">
    <property type="entry name" value="Aldo/ket_reductase_CS"/>
</dbReference>
<evidence type="ECO:0000256" key="3">
    <source>
        <dbReference type="ARBA" id="ARBA00022857"/>
    </source>
</evidence>
<dbReference type="InterPro" id="IPR036812">
    <property type="entry name" value="NAD(P)_OxRdtase_dom_sf"/>
</dbReference>
<evidence type="ECO:0000256" key="7">
    <source>
        <dbReference type="ARBA" id="ARBA00049485"/>
    </source>
</evidence>
<evidence type="ECO:0000256" key="2">
    <source>
        <dbReference type="ARBA" id="ARBA00012845"/>
    </source>
</evidence>
<accession>A0AAN4Y6Z6</accession>
<evidence type="ECO:0000256" key="8">
    <source>
        <dbReference type="SAM" id="MobiDB-lite"/>
    </source>
</evidence>
<reference evidence="10" key="1">
    <citation type="submission" date="2023-04" db="EMBL/GenBank/DDBJ databases">
        <title>Aspergillus oryzae NBRC 4228.</title>
        <authorList>
            <person name="Ichikawa N."/>
            <person name="Sato H."/>
            <person name="Tonouchi N."/>
        </authorList>
    </citation>
    <scope>NUCLEOTIDE SEQUENCE</scope>
    <source>
        <strain evidence="10">NBRC 4228</strain>
    </source>
</reference>
<organism evidence="10 11">
    <name type="scientific">Aspergillus oryzae</name>
    <name type="common">Yellow koji mold</name>
    <dbReference type="NCBI Taxonomy" id="5062"/>
    <lineage>
        <taxon>Eukaryota</taxon>
        <taxon>Fungi</taxon>
        <taxon>Dikarya</taxon>
        <taxon>Ascomycota</taxon>
        <taxon>Pezizomycotina</taxon>
        <taxon>Eurotiomycetes</taxon>
        <taxon>Eurotiomycetidae</taxon>
        <taxon>Eurotiales</taxon>
        <taxon>Aspergillaceae</taxon>
        <taxon>Aspergillus</taxon>
        <taxon>Aspergillus subgen. Circumdati</taxon>
    </lineage>
</organism>
<keyword evidence="4" id="KW-0560">Oxidoreductase</keyword>
<evidence type="ECO:0000256" key="4">
    <source>
        <dbReference type="ARBA" id="ARBA00023002"/>
    </source>
</evidence>
<evidence type="ECO:0000256" key="1">
    <source>
        <dbReference type="ARBA" id="ARBA00007905"/>
    </source>
</evidence>
<dbReference type="InterPro" id="IPR020471">
    <property type="entry name" value="AKR"/>
</dbReference>
<comment type="function">
    <text evidence="5">Catalyzes the initial reaction in the xylose utilization pathway by reducing D-xylose into xylitol. Xylose is a major component of hemicelluloses such as xylan. Most fungi utilize D-xylose via three enzymatic reactions, xylose reductase (XR), xylitol dehydrogenase (XDH), and xylulokinase, to form xylulose 5-phosphate, which enters pentose phosphate pathway.</text>
</comment>
<evidence type="ECO:0000259" key="9">
    <source>
        <dbReference type="Pfam" id="PF00248"/>
    </source>
</evidence>
<dbReference type="GO" id="GO:0016616">
    <property type="term" value="F:oxidoreductase activity, acting on the CH-OH group of donors, NAD or NADP as acceptor"/>
    <property type="evidence" value="ECO:0007669"/>
    <property type="project" value="UniProtKB-ARBA"/>
</dbReference>
<dbReference type="Gene3D" id="3.20.20.100">
    <property type="entry name" value="NADP-dependent oxidoreductase domain"/>
    <property type="match status" value="1"/>
</dbReference>
<dbReference type="PROSITE" id="PS00063">
    <property type="entry name" value="ALDOKETO_REDUCTASE_3"/>
    <property type="match status" value="1"/>
</dbReference>
<evidence type="ECO:0000313" key="11">
    <source>
        <dbReference type="Proteomes" id="UP001165205"/>
    </source>
</evidence>
<sequence length="116" mass="12866">MALIPLQQLPHDTQSTNTHECGSVVDDPDVKAIADKLGKDPAALLISWAVQRGTAVLPKSVTPSRIESNFQALNKLDRNQRYNFPFRWGIDVFGEVGAEETERRAEEHAAKQREGA</sequence>
<name>A0AAN4Y6Z6_ASPOZ</name>
<dbReference type="AlphaFoldDB" id="A0AAN4Y6Z6"/>
<evidence type="ECO:0000313" key="10">
    <source>
        <dbReference type="EMBL" id="GMG23834.1"/>
    </source>
</evidence>
<dbReference type="SUPFAM" id="SSF51430">
    <property type="entry name" value="NAD(P)-linked oxidoreductase"/>
    <property type="match status" value="1"/>
</dbReference>
<comment type="caution">
    <text evidence="10">The sequence shown here is derived from an EMBL/GenBank/DDBJ whole genome shotgun (WGS) entry which is preliminary data.</text>
</comment>
<comment type="catalytic activity">
    <reaction evidence="6">
        <text>xylitol + NADP(+) = D-xylose + NADPH + H(+)</text>
        <dbReference type="Rhea" id="RHEA:27445"/>
        <dbReference type="ChEBI" id="CHEBI:15378"/>
        <dbReference type="ChEBI" id="CHEBI:17151"/>
        <dbReference type="ChEBI" id="CHEBI:53455"/>
        <dbReference type="ChEBI" id="CHEBI:57783"/>
        <dbReference type="ChEBI" id="CHEBI:58349"/>
        <dbReference type="EC" id="1.1.1.307"/>
    </reaction>
</comment>
<feature type="region of interest" description="Disordered" evidence="8">
    <location>
        <begin position="1"/>
        <end position="23"/>
    </location>
</feature>
<evidence type="ECO:0000256" key="5">
    <source>
        <dbReference type="ARBA" id="ARBA00025065"/>
    </source>
</evidence>
<gene>
    <name evidence="10" type="ORF">Aory04_000120100</name>
</gene>
<dbReference type="PANTHER" id="PTHR43827">
    <property type="entry name" value="2,5-DIKETO-D-GLUCONIC ACID REDUCTASE"/>
    <property type="match status" value="1"/>
</dbReference>
<proteinExistence type="inferred from homology"/>
<dbReference type="InterPro" id="IPR023210">
    <property type="entry name" value="NADP_OxRdtase_dom"/>
</dbReference>
<dbReference type="EC" id="1.1.1.307" evidence="2"/>
<comment type="similarity">
    <text evidence="1">Belongs to the aldo/keto reductase family.</text>
</comment>
<keyword evidence="3" id="KW-0521">NADP</keyword>
<evidence type="ECO:0000256" key="6">
    <source>
        <dbReference type="ARBA" id="ARBA00047534"/>
    </source>
</evidence>
<feature type="domain" description="NADP-dependent oxidoreductase" evidence="9">
    <location>
        <begin position="28"/>
        <end position="76"/>
    </location>
</feature>
<comment type="catalytic activity">
    <reaction evidence="7">
        <text>xylitol + NAD(+) = D-xylose + NADH + H(+)</text>
        <dbReference type="Rhea" id="RHEA:27441"/>
        <dbReference type="ChEBI" id="CHEBI:15378"/>
        <dbReference type="ChEBI" id="CHEBI:17151"/>
        <dbReference type="ChEBI" id="CHEBI:53455"/>
        <dbReference type="ChEBI" id="CHEBI:57540"/>
        <dbReference type="ChEBI" id="CHEBI:57945"/>
        <dbReference type="EC" id="1.1.1.307"/>
    </reaction>
</comment>